<evidence type="ECO:0000313" key="1">
    <source>
        <dbReference type="EMBL" id="ORY99348.1"/>
    </source>
</evidence>
<accession>A0A1X2HJX4</accession>
<dbReference type="Proteomes" id="UP000242180">
    <property type="component" value="Unassembled WGS sequence"/>
</dbReference>
<reference evidence="1 2" key="1">
    <citation type="submission" date="2016-07" db="EMBL/GenBank/DDBJ databases">
        <title>Pervasive Adenine N6-methylation of Active Genes in Fungi.</title>
        <authorList>
            <consortium name="DOE Joint Genome Institute"/>
            <person name="Mondo S.J."/>
            <person name="Dannebaum R.O."/>
            <person name="Kuo R.C."/>
            <person name="Labutti K."/>
            <person name="Haridas S."/>
            <person name="Kuo A."/>
            <person name="Salamov A."/>
            <person name="Ahrendt S.R."/>
            <person name="Lipzen A."/>
            <person name="Sullivan W."/>
            <person name="Andreopoulos W.B."/>
            <person name="Clum A."/>
            <person name="Lindquist E."/>
            <person name="Daum C."/>
            <person name="Ramamoorthy G.K."/>
            <person name="Gryganskyi A."/>
            <person name="Culley D."/>
            <person name="Magnuson J.K."/>
            <person name="James T.Y."/>
            <person name="O'Malley M.A."/>
            <person name="Stajich J.E."/>
            <person name="Spatafora J.W."/>
            <person name="Visel A."/>
            <person name="Grigoriev I.V."/>
        </authorList>
    </citation>
    <scope>NUCLEOTIDE SEQUENCE [LARGE SCALE GENOMIC DNA]</scope>
    <source>
        <strain evidence="1 2">NRRL 2496</strain>
    </source>
</reference>
<dbReference type="OMA" id="QDEECHF"/>
<dbReference type="AlphaFoldDB" id="A0A1X2HJX4"/>
<gene>
    <name evidence="1" type="ORF">BCR43DRAFT_226812</name>
</gene>
<sequence>MFQMDWANTGLVQTKGAAKPDFVVYVQPSNAHHDIMVGEVKPPNASISQAESDLVKIGKELRLMLNRLILLGTPDPVVCGILVEGFNMTTFTMDLPAPQLYRMQMLAQTPIFRRRTDFVCIPALLSRLVQIKDIAIGTARNVYETAILKSSGCHGQGIALYEVAPYLPFCER</sequence>
<dbReference type="InParanoid" id="A0A1X2HJX4"/>
<comment type="caution">
    <text evidence="1">The sequence shown here is derived from an EMBL/GenBank/DDBJ whole genome shotgun (WGS) entry which is preliminary data.</text>
</comment>
<proteinExistence type="predicted"/>
<dbReference type="OrthoDB" id="2287485at2759"/>
<name>A0A1X2HJX4_SYNRA</name>
<dbReference type="EMBL" id="MCGN01000003">
    <property type="protein sequence ID" value="ORY99348.1"/>
    <property type="molecule type" value="Genomic_DNA"/>
</dbReference>
<organism evidence="1 2">
    <name type="scientific">Syncephalastrum racemosum</name>
    <name type="common">Filamentous fungus</name>
    <dbReference type="NCBI Taxonomy" id="13706"/>
    <lineage>
        <taxon>Eukaryota</taxon>
        <taxon>Fungi</taxon>
        <taxon>Fungi incertae sedis</taxon>
        <taxon>Mucoromycota</taxon>
        <taxon>Mucoromycotina</taxon>
        <taxon>Mucoromycetes</taxon>
        <taxon>Mucorales</taxon>
        <taxon>Syncephalastraceae</taxon>
        <taxon>Syncephalastrum</taxon>
    </lineage>
</organism>
<evidence type="ECO:0000313" key="2">
    <source>
        <dbReference type="Proteomes" id="UP000242180"/>
    </source>
</evidence>
<protein>
    <submittedName>
        <fullName evidence="1">Uncharacterized protein</fullName>
    </submittedName>
</protein>
<keyword evidence="2" id="KW-1185">Reference proteome</keyword>